<dbReference type="Proteomes" id="UP000250163">
    <property type="component" value="Chromosome MORIYA"/>
</dbReference>
<evidence type="ECO:0000313" key="1">
    <source>
        <dbReference type="EMBL" id="SQD77580.1"/>
    </source>
</evidence>
<keyword evidence="2" id="KW-1185">Reference proteome</keyword>
<dbReference type="KEGG" id="mya:MORIYA_1102"/>
<reference evidence="2" key="1">
    <citation type="submission" date="2018-05" db="EMBL/GenBank/DDBJ databases">
        <authorList>
            <person name="Cea G.-C."/>
            <person name="William W."/>
        </authorList>
    </citation>
    <scope>NUCLEOTIDE SEQUENCE [LARGE SCALE GENOMIC DNA]</scope>
    <source>
        <strain evidence="2">DB21MT 5</strain>
    </source>
</reference>
<dbReference type="AlphaFoldDB" id="A0A330LL74"/>
<name>A0A330LL74_9GAMM</name>
<dbReference type="RefSeq" id="WP_162629230.1">
    <property type="nucleotide sequence ID" value="NZ_LS483250.1"/>
</dbReference>
<dbReference type="EMBL" id="LS483250">
    <property type="protein sequence ID" value="SQD77580.1"/>
    <property type="molecule type" value="Genomic_DNA"/>
</dbReference>
<proteinExistence type="predicted"/>
<organism evidence="1 2">
    <name type="scientific">Moritella yayanosii</name>
    <dbReference type="NCBI Taxonomy" id="69539"/>
    <lineage>
        <taxon>Bacteria</taxon>
        <taxon>Pseudomonadati</taxon>
        <taxon>Pseudomonadota</taxon>
        <taxon>Gammaproteobacteria</taxon>
        <taxon>Alteromonadales</taxon>
        <taxon>Moritellaceae</taxon>
        <taxon>Moritella</taxon>
    </lineage>
</organism>
<gene>
    <name evidence="1" type="ORF">MORIYA_1102</name>
</gene>
<evidence type="ECO:0000313" key="2">
    <source>
        <dbReference type="Proteomes" id="UP000250163"/>
    </source>
</evidence>
<protein>
    <submittedName>
        <fullName evidence="1">Uncharacterized protein</fullName>
    </submittedName>
</protein>
<accession>A0A330LL74</accession>
<sequence length="53" mass="6003">MSQSKSGQLFLTLGDTSAIWRAHQDDPTDFDLLFSMLSSKPDKEFTFSYKLIG</sequence>